<dbReference type="SUPFAM" id="SSF54236">
    <property type="entry name" value="Ubiquitin-like"/>
    <property type="match status" value="1"/>
</dbReference>
<dbReference type="InterPro" id="IPR045172">
    <property type="entry name" value="TBCB_Ubl"/>
</dbReference>
<keyword evidence="2" id="KW-0963">Cytoplasm</keyword>
<dbReference type="PROSITE" id="PS50245">
    <property type="entry name" value="CAP_GLY_2"/>
    <property type="match status" value="1"/>
</dbReference>
<evidence type="ECO:0000313" key="7">
    <source>
        <dbReference type="Proteomes" id="UP000008141"/>
    </source>
</evidence>
<evidence type="ECO:0000256" key="2">
    <source>
        <dbReference type="ARBA" id="ARBA00022490"/>
    </source>
</evidence>
<keyword evidence="7" id="KW-1185">Reference proteome</keyword>
<feature type="non-terminal residue" evidence="6">
    <location>
        <position position="1"/>
    </location>
</feature>
<dbReference type="AlphaFoldDB" id="E1ZH27"/>
<proteinExistence type="inferred from homology"/>
<comment type="similarity">
    <text evidence="4">Belongs to the TBCB family.</text>
</comment>
<dbReference type="OMA" id="DQYEQRT"/>
<dbReference type="GO" id="GO:0043014">
    <property type="term" value="F:alpha-tubulin binding"/>
    <property type="evidence" value="ECO:0007669"/>
    <property type="project" value="InterPro"/>
</dbReference>
<dbReference type="RefSeq" id="XP_005846953.1">
    <property type="nucleotide sequence ID" value="XM_005846891.1"/>
</dbReference>
<keyword evidence="3" id="KW-0143">Chaperone</keyword>
<dbReference type="CDD" id="cd01789">
    <property type="entry name" value="Ubl_TBCB"/>
    <property type="match status" value="1"/>
</dbReference>
<dbReference type="GO" id="GO:0005634">
    <property type="term" value="C:nucleus"/>
    <property type="evidence" value="ECO:0007669"/>
    <property type="project" value="TreeGrafter"/>
</dbReference>
<evidence type="ECO:0000259" key="5">
    <source>
        <dbReference type="PROSITE" id="PS50245"/>
    </source>
</evidence>
<dbReference type="Pfam" id="PF01302">
    <property type="entry name" value="CAP_GLY"/>
    <property type="match status" value="1"/>
</dbReference>
<dbReference type="FunCoup" id="E1ZH27">
    <property type="interactions" value="1825"/>
</dbReference>
<dbReference type="OrthoDB" id="2130750at2759"/>
<dbReference type="KEGG" id="cvr:CHLNCDRAFT_17401"/>
<feature type="domain" description="CAP-Gly" evidence="5">
    <location>
        <begin position="189"/>
        <end position="224"/>
    </location>
</feature>
<organism evidence="7">
    <name type="scientific">Chlorella variabilis</name>
    <name type="common">Green alga</name>
    <dbReference type="NCBI Taxonomy" id="554065"/>
    <lineage>
        <taxon>Eukaryota</taxon>
        <taxon>Viridiplantae</taxon>
        <taxon>Chlorophyta</taxon>
        <taxon>core chlorophytes</taxon>
        <taxon>Trebouxiophyceae</taxon>
        <taxon>Chlorellales</taxon>
        <taxon>Chlorellaceae</taxon>
        <taxon>Chlorella clade</taxon>
        <taxon>Chlorella</taxon>
    </lineage>
</organism>
<sequence length="239" mass="26427">LADSGAQNQAETTVRLVVTHSNLQAKFMDIRLDLHMTIDAVKRKMCFHCGTPPSAQALQLKDERGRVVAALQDDSRKLGFYSPRDGFILHIVDTDPTSISANGWLEDVSKVEKYVMSDEAYAERDNTYRKYKEARLAADPTWTLQKEMAARKTASAGAAAIQVGSRCEVDGGKRGTVHYVGHVEGLPLGHWVGVQYDEPVGKNDGSIKGRRYFECSPGYGGFVRPCLVRTGDFPPFDED</sequence>
<protein>
    <recommendedName>
        <fullName evidence="5">CAP-Gly domain-containing protein</fullName>
    </recommendedName>
</protein>
<name>E1ZH27_CHLVA</name>
<dbReference type="Gene3D" id="3.10.20.90">
    <property type="entry name" value="Phosphatidylinositol 3-kinase Catalytic Subunit, Chain A, domain 1"/>
    <property type="match status" value="1"/>
</dbReference>
<dbReference type="InterPro" id="IPR036859">
    <property type="entry name" value="CAP-Gly_dom_sf"/>
</dbReference>
<gene>
    <name evidence="6" type="ORF">CHLNCDRAFT_17401</name>
</gene>
<dbReference type="GO" id="GO:0035371">
    <property type="term" value="C:microtubule plus-end"/>
    <property type="evidence" value="ECO:0007669"/>
    <property type="project" value="TreeGrafter"/>
</dbReference>
<dbReference type="PANTHER" id="PTHR18916">
    <property type="entry name" value="DYNACTIN 1-RELATED MICROTUBULE-BINDING"/>
    <property type="match status" value="1"/>
</dbReference>
<dbReference type="SMART" id="SM01052">
    <property type="entry name" value="CAP_GLY"/>
    <property type="match status" value="1"/>
</dbReference>
<accession>E1ZH27</accession>
<dbReference type="Proteomes" id="UP000008141">
    <property type="component" value="Unassembled WGS sequence"/>
</dbReference>
<dbReference type="Gene3D" id="2.30.30.190">
    <property type="entry name" value="CAP Gly-rich-like domain"/>
    <property type="match status" value="1"/>
</dbReference>
<evidence type="ECO:0000256" key="1">
    <source>
        <dbReference type="ARBA" id="ARBA00004496"/>
    </source>
</evidence>
<feature type="non-terminal residue" evidence="6">
    <location>
        <position position="239"/>
    </location>
</feature>
<dbReference type="PANTHER" id="PTHR18916:SF85">
    <property type="entry name" value="TUBULIN-FOLDING COFACTOR B"/>
    <property type="match status" value="1"/>
</dbReference>
<evidence type="ECO:0000313" key="6">
    <source>
        <dbReference type="EMBL" id="EFN54851.1"/>
    </source>
</evidence>
<dbReference type="InterPro" id="IPR029071">
    <property type="entry name" value="Ubiquitin-like_domsf"/>
</dbReference>
<dbReference type="STRING" id="554065.E1ZH27"/>
<comment type="subcellular location">
    <subcellularLocation>
        <location evidence="1">Cytoplasm</location>
    </subcellularLocation>
</comment>
<dbReference type="PROSITE" id="PS00845">
    <property type="entry name" value="CAP_GLY_1"/>
    <property type="match status" value="1"/>
</dbReference>
<dbReference type="InParanoid" id="E1ZH27"/>
<dbReference type="Pfam" id="PF14560">
    <property type="entry name" value="Ubiquitin_2"/>
    <property type="match status" value="1"/>
</dbReference>
<dbReference type="SUPFAM" id="SSF74924">
    <property type="entry name" value="Cap-Gly domain"/>
    <property type="match status" value="1"/>
</dbReference>
<dbReference type="GO" id="GO:0005829">
    <property type="term" value="C:cytosol"/>
    <property type="evidence" value="ECO:0007669"/>
    <property type="project" value="UniProtKB-ARBA"/>
</dbReference>
<dbReference type="FunFam" id="2.30.30.190:FF:000013">
    <property type="entry name" value="Tubulin-folding cofactor B"/>
    <property type="match status" value="1"/>
</dbReference>
<dbReference type="GO" id="GO:0007021">
    <property type="term" value="P:tubulin complex assembly"/>
    <property type="evidence" value="ECO:0007669"/>
    <property type="project" value="InterPro"/>
</dbReference>
<evidence type="ECO:0000256" key="3">
    <source>
        <dbReference type="ARBA" id="ARBA00023186"/>
    </source>
</evidence>
<dbReference type="InterPro" id="IPR000626">
    <property type="entry name" value="Ubiquitin-like_dom"/>
</dbReference>
<dbReference type="GO" id="GO:0051010">
    <property type="term" value="F:microtubule plus-end binding"/>
    <property type="evidence" value="ECO:0007669"/>
    <property type="project" value="TreeGrafter"/>
</dbReference>
<dbReference type="eggNOG" id="KOG3206">
    <property type="taxonomic scope" value="Eukaryota"/>
</dbReference>
<dbReference type="GO" id="GO:0007023">
    <property type="term" value="P:post-chaperonin tubulin folding pathway"/>
    <property type="evidence" value="ECO:0007669"/>
    <property type="project" value="InterPro"/>
</dbReference>
<dbReference type="InterPro" id="IPR000938">
    <property type="entry name" value="CAP-Gly_domain"/>
</dbReference>
<evidence type="ECO:0000256" key="4">
    <source>
        <dbReference type="ARBA" id="ARBA00025779"/>
    </source>
</evidence>
<dbReference type="GO" id="GO:0031122">
    <property type="term" value="P:cytoplasmic microtubule organization"/>
    <property type="evidence" value="ECO:0007669"/>
    <property type="project" value="TreeGrafter"/>
</dbReference>
<reference evidence="6 7" key="1">
    <citation type="journal article" date="2010" name="Plant Cell">
        <title>The Chlorella variabilis NC64A genome reveals adaptation to photosymbiosis, coevolution with viruses, and cryptic sex.</title>
        <authorList>
            <person name="Blanc G."/>
            <person name="Duncan G."/>
            <person name="Agarkova I."/>
            <person name="Borodovsky M."/>
            <person name="Gurnon J."/>
            <person name="Kuo A."/>
            <person name="Lindquist E."/>
            <person name="Lucas S."/>
            <person name="Pangilinan J."/>
            <person name="Polle J."/>
            <person name="Salamov A."/>
            <person name="Terry A."/>
            <person name="Yamada T."/>
            <person name="Dunigan D.D."/>
            <person name="Grigoriev I.V."/>
            <person name="Claverie J.M."/>
            <person name="Van Etten J.L."/>
        </authorList>
    </citation>
    <scope>NUCLEOTIDE SEQUENCE [LARGE SCALE GENOMIC DNA]</scope>
    <source>
        <strain evidence="6 7">NC64A</strain>
    </source>
</reference>
<dbReference type="GeneID" id="17354288"/>
<dbReference type="EMBL" id="GL433846">
    <property type="protein sequence ID" value="EFN54851.1"/>
    <property type="molecule type" value="Genomic_DNA"/>
</dbReference>